<keyword evidence="4" id="KW-1185">Reference proteome</keyword>
<keyword evidence="2" id="KW-0812">Transmembrane</keyword>
<evidence type="ECO:0000313" key="4">
    <source>
        <dbReference type="Proteomes" id="UP001576776"/>
    </source>
</evidence>
<reference evidence="3 4" key="1">
    <citation type="submission" date="2024-09" db="EMBL/GenBank/DDBJ databases">
        <title>Floridaenema gen nov. (Aerosakkonemataceae, Aerosakkonematales ord. nov., Cyanobacteria) from benthic tropical and subtropical fresh waters, with the description of four new species.</title>
        <authorList>
            <person name="Moretto J.A."/>
            <person name="Berthold D.E."/>
            <person name="Lefler F.W."/>
            <person name="Huang I.-S."/>
            <person name="Laughinghouse H. IV."/>
        </authorList>
    </citation>
    <scope>NUCLEOTIDE SEQUENCE [LARGE SCALE GENOMIC DNA]</scope>
    <source>
        <strain evidence="3 4">BLCC-F154</strain>
    </source>
</reference>
<name>A0ABV4Y8Z0_9CYAN</name>
<keyword evidence="2" id="KW-1133">Transmembrane helix</keyword>
<keyword evidence="2" id="KW-0472">Membrane</keyword>
<comment type="caution">
    <text evidence="3">The sequence shown here is derived from an EMBL/GenBank/DDBJ whole genome shotgun (WGS) entry which is preliminary data.</text>
</comment>
<feature type="compositionally biased region" description="Basic and acidic residues" evidence="1">
    <location>
        <begin position="327"/>
        <end position="338"/>
    </location>
</feature>
<evidence type="ECO:0008006" key="5">
    <source>
        <dbReference type="Google" id="ProtNLM"/>
    </source>
</evidence>
<organism evidence="3 4">
    <name type="scientific">Floridaenema fluviatile BLCC-F154</name>
    <dbReference type="NCBI Taxonomy" id="3153640"/>
    <lineage>
        <taxon>Bacteria</taxon>
        <taxon>Bacillati</taxon>
        <taxon>Cyanobacteriota</taxon>
        <taxon>Cyanophyceae</taxon>
        <taxon>Oscillatoriophycideae</taxon>
        <taxon>Aerosakkonematales</taxon>
        <taxon>Aerosakkonemataceae</taxon>
        <taxon>Floridanema</taxon>
        <taxon>Floridanema fluviatile</taxon>
    </lineage>
</organism>
<dbReference type="RefSeq" id="WP_413256805.1">
    <property type="nucleotide sequence ID" value="NZ_JBHFNS010000037.1"/>
</dbReference>
<feature type="region of interest" description="Disordered" evidence="1">
    <location>
        <begin position="301"/>
        <end position="338"/>
    </location>
</feature>
<accession>A0ABV4Y8Z0</accession>
<dbReference type="EMBL" id="JBHFNS010000037">
    <property type="protein sequence ID" value="MFB2935287.1"/>
    <property type="molecule type" value="Genomic_DNA"/>
</dbReference>
<protein>
    <recommendedName>
        <fullName evidence="5">Chalcone-flavonone isomerase family protein</fullName>
    </recommendedName>
</protein>
<evidence type="ECO:0000256" key="2">
    <source>
        <dbReference type="SAM" id="Phobius"/>
    </source>
</evidence>
<gene>
    <name evidence="3" type="ORF">ACE1B6_08405</name>
</gene>
<evidence type="ECO:0000256" key="1">
    <source>
        <dbReference type="SAM" id="MobiDB-lite"/>
    </source>
</evidence>
<evidence type="ECO:0000313" key="3">
    <source>
        <dbReference type="EMBL" id="MFB2935287.1"/>
    </source>
</evidence>
<sequence>MKNLEIYVKSSALGKTGIHWRNVSKPEQEEIPSLLLQRIIPKKTGGKGTVNYLVYEAQPSIMLMRYDSQILLEITGIESPERSEKMGRKVLNSVVLVGDDDQGENEKLLRMLAANALRNILGKDLLLSEIVARAIEFDGLEGFKVSLNEFEEFVENLGAAGSNQPDEKAEYKIENKSDDLIEKLADELQNNCLPQKWQSWDGTSMENGVLVVVTEHLEEGGILHKAGVWRGLASNVKEPERLEESISQKPNSLQPQLDTSTQQPVLAQKKIPASLKIILLIVTVVIVIMIVIQITKKPQPEEQPQRIPIPQTLISPQPPIPVTTQKETIKQRIKEVRK</sequence>
<feature type="transmembrane region" description="Helical" evidence="2">
    <location>
        <begin position="277"/>
        <end position="295"/>
    </location>
</feature>
<dbReference type="Proteomes" id="UP001576776">
    <property type="component" value="Unassembled WGS sequence"/>
</dbReference>
<proteinExistence type="predicted"/>